<feature type="transmembrane region" description="Helical" evidence="8">
    <location>
        <begin position="113"/>
        <end position="130"/>
    </location>
</feature>
<proteinExistence type="inferred from homology"/>
<gene>
    <name evidence="9" type="ORF">FQB35_02015</name>
</gene>
<dbReference type="PANTHER" id="PTHR34975:SF2">
    <property type="entry name" value="SPORE GERMINATION PROTEIN A2"/>
    <property type="match status" value="1"/>
</dbReference>
<dbReference type="NCBIfam" id="TIGR00912">
    <property type="entry name" value="2A0309"/>
    <property type="match status" value="1"/>
</dbReference>
<keyword evidence="4" id="KW-0309">Germination</keyword>
<evidence type="ECO:0000256" key="3">
    <source>
        <dbReference type="ARBA" id="ARBA00022448"/>
    </source>
</evidence>
<dbReference type="EMBL" id="CP042243">
    <property type="protein sequence ID" value="QEK11240.1"/>
    <property type="molecule type" value="Genomic_DNA"/>
</dbReference>
<keyword evidence="7 8" id="KW-0472">Membrane</keyword>
<keyword evidence="6 8" id="KW-1133">Transmembrane helix</keyword>
<comment type="subcellular location">
    <subcellularLocation>
        <location evidence="1">Membrane</location>
        <topology evidence="1">Multi-pass membrane protein</topology>
    </subcellularLocation>
</comment>
<comment type="similarity">
    <text evidence="2">Belongs to the amino acid-polyamine-organocation (APC) superfamily. Spore germination protein (SGP) (TC 2.A.3.9) family.</text>
</comment>
<feature type="transmembrane region" description="Helical" evidence="8">
    <location>
        <begin position="142"/>
        <end position="163"/>
    </location>
</feature>
<evidence type="ECO:0000256" key="1">
    <source>
        <dbReference type="ARBA" id="ARBA00004141"/>
    </source>
</evidence>
<evidence type="ECO:0000256" key="6">
    <source>
        <dbReference type="ARBA" id="ARBA00022989"/>
    </source>
</evidence>
<evidence type="ECO:0000313" key="10">
    <source>
        <dbReference type="Proteomes" id="UP000324646"/>
    </source>
</evidence>
<dbReference type="InterPro" id="IPR004761">
    <property type="entry name" value="Spore_GerAB"/>
</dbReference>
<dbReference type="OrthoDB" id="1675410at2"/>
<keyword evidence="5 8" id="KW-0812">Transmembrane</keyword>
<feature type="transmembrane region" description="Helical" evidence="8">
    <location>
        <begin position="82"/>
        <end position="101"/>
    </location>
</feature>
<keyword evidence="3" id="KW-0813">Transport</keyword>
<reference evidence="9 10" key="1">
    <citation type="submission" date="2019-07" db="EMBL/GenBank/DDBJ databases">
        <title>Complete genome of Crassaminicella thermophila SY095.</title>
        <authorList>
            <person name="Li X."/>
        </authorList>
    </citation>
    <scope>NUCLEOTIDE SEQUENCE [LARGE SCALE GENOMIC DNA]</scope>
    <source>
        <strain evidence="9 10">SY095</strain>
    </source>
</reference>
<evidence type="ECO:0000256" key="4">
    <source>
        <dbReference type="ARBA" id="ARBA00022544"/>
    </source>
</evidence>
<feature type="transmembrane region" description="Helical" evidence="8">
    <location>
        <begin position="36"/>
        <end position="61"/>
    </location>
</feature>
<dbReference type="KEGG" id="crs:FQB35_02015"/>
<sequence length="361" mass="40436">MNKEVISNQQAISMIILFMSGTSTIFMVALSAEGDFWLAIILSVILACIMGAIFAYLHAIFPKKNLFDICEDCFGKIMGKGICILFSYFAFEEAVAVFTNAKQFITETTMPETPQIITIIPIVILCIWVVKEGIEVIGKCANFFIIIFIILIFTMVLLLIPQIDLDNFGPVLYKGINPVLKGTLSAFAFPFGEIVMFTMVFSNFRIKKSAYKVYIGGLVISGIISLLTSIATISILGIDIATTSYFPVFNAASGIAIGDFIQRLEIFAAVIGVVGSFFKNSILLLAVCKGISKIFNLSNYRLIIMPVALLMINFSYFYYDSRMEFVEYNMDVWTYYAIIFEVFIPIMLLLFAIMKKKSFKK</sequence>
<feature type="transmembrane region" description="Helical" evidence="8">
    <location>
        <begin position="334"/>
        <end position="354"/>
    </location>
</feature>
<feature type="transmembrane region" description="Helical" evidence="8">
    <location>
        <begin position="12"/>
        <end position="30"/>
    </location>
</feature>
<evidence type="ECO:0000313" key="9">
    <source>
        <dbReference type="EMBL" id="QEK11240.1"/>
    </source>
</evidence>
<protein>
    <submittedName>
        <fullName evidence="9">GerAB/ArcD/ProY family transporter</fullName>
    </submittedName>
</protein>
<accession>A0A5C0SB14</accession>
<dbReference type="Pfam" id="PF03845">
    <property type="entry name" value="Spore_permease"/>
    <property type="match status" value="1"/>
</dbReference>
<feature type="transmembrane region" description="Helical" evidence="8">
    <location>
        <begin position="266"/>
        <end position="288"/>
    </location>
</feature>
<feature type="transmembrane region" description="Helical" evidence="8">
    <location>
        <begin position="183"/>
        <end position="201"/>
    </location>
</feature>
<dbReference type="GO" id="GO:0016020">
    <property type="term" value="C:membrane"/>
    <property type="evidence" value="ECO:0007669"/>
    <property type="project" value="UniProtKB-SubCell"/>
</dbReference>
<dbReference type="RefSeq" id="WP_148808313.1">
    <property type="nucleotide sequence ID" value="NZ_CP042243.1"/>
</dbReference>
<name>A0A5C0SB14_CRATE</name>
<dbReference type="PANTHER" id="PTHR34975">
    <property type="entry name" value="SPORE GERMINATION PROTEIN A2"/>
    <property type="match status" value="1"/>
</dbReference>
<feature type="transmembrane region" description="Helical" evidence="8">
    <location>
        <begin position="213"/>
        <end position="246"/>
    </location>
</feature>
<evidence type="ECO:0000256" key="2">
    <source>
        <dbReference type="ARBA" id="ARBA00007998"/>
    </source>
</evidence>
<evidence type="ECO:0000256" key="8">
    <source>
        <dbReference type="SAM" id="Phobius"/>
    </source>
</evidence>
<dbReference type="AlphaFoldDB" id="A0A5C0SB14"/>
<feature type="transmembrane region" description="Helical" evidence="8">
    <location>
        <begin position="300"/>
        <end position="319"/>
    </location>
</feature>
<dbReference type="Proteomes" id="UP000324646">
    <property type="component" value="Chromosome"/>
</dbReference>
<evidence type="ECO:0000256" key="7">
    <source>
        <dbReference type="ARBA" id="ARBA00023136"/>
    </source>
</evidence>
<evidence type="ECO:0000256" key="5">
    <source>
        <dbReference type="ARBA" id="ARBA00022692"/>
    </source>
</evidence>
<keyword evidence="10" id="KW-1185">Reference proteome</keyword>
<organism evidence="9 10">
    <name type="scientific">Crassaminicella thermophila</name>
    <dbReference type="NCBI Taxonomy" id="2599308"/>
    <lineage>
        <taxon>Bacteria</taxon>
        <taxon>Bacillati</taxon>
        <taxon>Bacillota</taxon>
        <taxon>Clostridia</taxon>
        <taxon>Eubacteriales</taxon>
        <taxon>Clostridiaceae</taxon>
        <taxon>Crassaminicella</taxon>
    </lineage>
</organism>
<dbReference type="GO" id="GO:0009847">
    <property type="term" value="P:spore germination"/>
    <property type="evidence" value="ECO:0007669"/>
    <property type="project" value="InterPro"/>
</dbReference>